<dbReference type="InterPro" id="IPR021721">
    <property type="entry name" value="Znf_CCCH-type_TRM13"/>
</dbReference>
<dbReference type="AlphaFoldDB" id="A0A3M7PJZ9"/>
<sequence length="67" mass="7313">MNEQNDAQKNTTGSGCRSGCGSGGTTRICKHICQKKKRQCKLSALKNTDFCVEHLAFNNQVITPNPT</sequence>
<comment type="caution">
    <text evidence="3">The sequence shown here is derived from an EMBL/GenBank/DDBJ whole genome shotgun (WGS) entry which is preliminary data.</text>
</comment>
<proteinExistence type="predicted"/>
<feature type="region of interest" description="Disordered" evidence="1">
    <location>
        <begin position="1"/>
        <end position="23"/>
    </location>
</feature>
<protein>
    <recommendedName>
        <fullName evidence="2">Zinc finger CCCH-type TRM13 domain-containing protein</fullName>
    </recommendedName>
</protein>
<dbReference type="GO" id="GO:0008168">
    <property type="term" value="F:methyltransferase activity"/>
    <property type="evidence" value="ECO:0007669"/>
    <property type="project" value="InterPro"/>
</dbReference>
<gene>
    <name evidence="3" type="ORF">BpHYR1_034103</name>
</gene>
<dbReference type="EMBL" id="REGN01010216">
    <property type="protein sequence ID" value="RMZ99446.1"/>
    <property type="molecule type" value="Genomic_DNA"/>
</dbReference>
<reference evidence="3 4" key="1">
    <citation type="journal article" date="2018" name="Sci. Rep.">
        <title>Genomic signatures of local adaptation to the degree of environmental predictability in rotifers.</title>
        <authorList>
            <person name="Franch-Gras L."/>
            <person name="Hahn C."/>
            <person name="Garcia-Roger E.M."/>
            <person name="Carmona M.J."/>
            <person name="Serra M."/>
            <person name="Gomez A."/>
        </authorList>
    </citation>
    <scope>NUCLEOTIDE SEQUENCE [LARGE SCALE GENOMIC DNA]</scope>
    <source>
        <strain evidence="3">HYR1</strain>
    </source>
</reference>
<evidence type="ECO:0000313" key="3">
    <source>
        <dbReference type="EMBL" id="RMZ99446.1"/>
    </source>
</evidence>
<accession>A0A3M7PJZ9</accession>
<name>A0A3M7PJZ9_BRAPC</name>
<evidence type="ECO:0000259" key="2">
    <source>
        <dbReference type="Pfam" id="PF11722"/>
    </source>
</evidence>
<feature type="compositionally biased region" description="Polar residues" evidence="1">
    <location>
        <begin position="1"/>
        <end position="10"/>
    </location>
</feature>
<keyword evidence="4" id="KW-1185">Reference proteome</keyword>
<evidence type="ECO:0000313" key="4">
    <source>
        <dbReference type="Proteomes" id="UP000276133"/>
    </source>
</evidence>
<dbReference type="Proteomes" id="UP000276133">
    <property type="component" value="Unassembled WGS sequence"/>
</dbReference>
<dbReference type="Pfam" id="PF11722">
    <property type="entry name" value="zf-TRM13_CCCH"/>
    <property type="match status" value="1"/>
</dbReference>
<feature type="domain" description="Zinc finger CCCH-type TRM13" evidence="2">
    <location>
        <begin position="28"/>
        <end position="55"/>
    </location>
</feature>
<organism evidence="3 4">
    <name type="scientific">Brachionus plicatilis</name>
    <name type="common">Marine rotifer</name>
    <name type="synonym">Brachionus muelleri</name>
    <dbReference type="NCBI Taxonomy" id="10195"/>
    <lineage>
        <taxon>Eukaryota</taxon>
        <taxon>Metazoa</taxon>
        <taxon>Spiralia</taxon>
        <taxon>Gnathifera</taxon>
        <taxon>Rotifera</taxon>
        <taxon>Eurotatoria</taxon>
        <taxon>Monogononta</taxon>
        <taxon>Pseudotrocha</taxon>
        <taxon>Ploima</taxon>
        <taxon>Brachionidae</taxon>
        <taxon>Brachionus</taxon>
    </lineage>
</organism>
<evidence type="ECO:0000256" key="1">
    <source>
        <dbReference type="SAM" id="MobiDB-lite"/>
    </source>
</evidence>